<dbReference type="OrthoDB" id="219272at2"/>
<dbReference type="SUPFAM" id="SSF54637">
    <property type="entry name" value="Thioesterase/thiol ester dehydrase-isomerase"/>
    <property type="match status" value="1"/>
</dbReference>
<dbReference type="InterPro" id="IPR049551">
    <property type="entry name" value="PKS_DH_C"/>
</dbReference>
<dbReference type="Gene3D" id="3.10.129.110">
    <property type="entry name" value="Polyketide synthase dehydratase"/>
    <property type="match status" value="1"/>
</dbReference>
<dbReference type="PROSITE" id="PS52019">
    <property type="entry name" value="PKS_MFAS_DH"/>
    <property type="match status" value="1"/>
</dbReference>
<evidence type="ECO:0000313" key="4">
    <source>
        <dbReference type="Proteomes" id="UP000319576"/>
    </source>
</evidence>
<keyword evidence="3" id="KW-0012">Acyltransferase</keyword>
<keyword evidence="4" id="KW-1185">Reference proteome</keyword>
<evidence type="ECO:0000259" key="2">
    <source>
        <dbReference type="PROSITE" id="PS52019"/>
    </source>
</evidence>
<dbReference type="EMBL" id="CP036273">
    <property type="protein sequence ID" value="QDU21055.1"/>
    <property type="molecule type" value="Genomic_DNA"/>
</dbReference>
<dbReference type="InterPro" id="IPR001227">
    <property type="entry name" value="Ac_transferase_dom_sf"/>
</dbReference>
<dbReference type="InterPro" id="IPR029069">
    <property type="entry name" value="HotDog_dom_sf"/>
</dbReference>
<dbReference type="SUPFAM" id="SSF52151">
    <property type="entry name" value="FabD/lysophospholipase-like"/>
    <property type="match status" value="1"/>
</dbReference>
<feature type="active site" description="Proton donor; for dehydratase activity" evidence="1">
    <location>
        <position position="737"/>
    </location>
</feature>
<feature type="region of interest" description="C-terminal hotdog fold" evidence="1">
    <location>
        <begin position="672"/>
        <end position="824"/>
    </location>
</feature>
<organism evidence="3 4">
    <name type="scientific">Urbifossiella limnaea</name>
    <dbReference type="NCBI Taxonomy" id="2528023"/>
    <lineage>
        <taxon>Bacteria</taxon>
        <taxon>Pseudomonadati</taxon>
        <taxon>Planctomycetota</taxon>
        <taxon>Planctomycetia</taxon>
        <taxon>Gemmatales</taxon>
        <taxon>Gemmataceae</taxon>
        <taxon>Urbifossiella</taxon>
    </lineage>
</organism>
<dbReference type="KEGG" id="uli:ETAA1_30190"/>
<dbReference type="InterPro" id="IPR042104">
    <property type="entry name" value="PKS_dehydratase_sf"/>
</dbReference>
<dbReference type="SMART" id="SM00827">
    <property type="entry name" value="PKS_AT"/>
    <property type="match status" value="1"/>
</dbReference>
<feature type="active site" description="Proton acceptor; for dehydratase activity" evidence="1">
    <location>
        <position position="550"/>
    </location>
</feature>
<dbReference type="SUPFAM" id="SSF56214">
    <property type="entry name" value="4'-phosphopantetheinyl transferase"/>
    <property type="match status" value="1"/>
</dbReference>
<dbReference type="GO" id="GO:0004314">
    <property type="term" value="F:[acyl-carrier-protein] S-malonyltransferase activity"/>
    <property type="evidence" value="ECO:0007669"/>
    <property type="project" value="UniProtKB-EC"/>
</dbReference>
<gene>
    <name evidence="3" type="primary">fabD_1</name>
    <name evidence="3" type="ORF">ETAA1_30190</name>
</gene>
<dbReference type="SUPFAM" id="SSF55048">
    <property type="entry name" value="Probable ACP-binding domain of malonyl-CoA ACP transacylase"/>
    <property type="match status" value="1"/>
</dbReference>
<dbReference type="GO" id="GO:0008897">
    <property type="term" value="F:holo-[acyl-carrier-protein] synthase activity"/>
    <property type="evidence" value="ECO:0007669"/>
    <property type="project" value="InterPro"/>
</dbReference>
<dbReference type="GO" id="GO:0000287">
    <property type="term" value="F:magnesium ion binding"/>
    <property type="evidence" value="ECO:0007669"/>
    <property type="project" value="InterPro"/>
</dbReference>
<dbReference type="InterPro" id="IPR037143">
    <property type="entry name" value="4-PPantetheinyl_Trfase_dom_sf"/>
</dbReference>
<sequence>MTTTVAAPRPAAVRTRPGWDTEVVLLTAADRAALAEQARVVADAAESDPAFSLPALAAELAVGFVPVGSVLAVVAASPADLATKLRRAAGRIDDPKCEQVRDTNGVYFFARPLGLEGSVALLFPGEGAQYLNMLADLCGVFPEVEETFAWCDRLAAEAGTPEASLRRLLHQPADATDAQKAAAEAELRQLGPSIFGVLLADLALIKVLWNLQIPVSAIAGHSAGEIAALLAAGAMGAAEVLGPRLAETMAMMQRQEDEAGGPDITLLAVGAGRAAVDGVAAGAGVMVAMDNCPHQCVAVGPTAAVARVEEALTGRGVICERLPFRRPYHTPLFEPWMGPFRELFAPVPFTAPHTPVYSCSTGELFPDEPDAIRELFVNHWVSPVEFTRLVRRMHADGVRVFVEAGPRGNLSAFAEDALRGERFAAIPANLPRKSGPTQINHLVAQLAAHHVTVNAAHLHATRAERPPVAPPRSSADAVMTTYFEVMEQFLDVQREVMASFLAGCPAGVFEVPAPEKPLCLIGDVVHFEPGREVVFRRVMDQREDLYVDDHTLGGRGVSRVDPAQNGLPVLPMTFSLEAMAQAALLLAPGKVVVTLQDVRLFRWLPFDPEPTTLEVRAAVVSADDGTVRVKADVRDLGNSFLADAAGKPACEATLILADGYPEPPEPLPFTLTDEQPCRSSVEDLRRNMFHGPLFQMIRSLGRVGREGIEGTLEVQPRDRWFASDADPRVALDPVLVDAAMHILGAWHLEQPDWTGRILLPIGVRRLDFFGPPPPVGSLLLLRGHNEEETARQVRHGVELFGADGRPWFRMAGAGYWRFYLPFGNVNFFGPKDQYYLSSRVEALEADGSRCFVLDPPADLQQPVLRASGVHVTMSPREQAAFLAVPEAEKTGWFFPRLVAKDAARSAWGARHGGGIFPADLETDVTDGRTTVSHRGGGGAPLPPVRVAVANGTVAAFAAFAPRRGLALEALPKKATAADERAARERAAVRAVADALGIDSAGLAVRGDGAGAAVALPPAAAGRYPELQAGVRVRVARHQDSIVATTTAEPA</sequence>
<dbReference type="InterPro" id="IPR049900">
    <property type="entry name" value="PKS_mFAS_DH"/>
</dbReference>
<accession>A0A517XU63</accession>
<dbReference type="Pfam" id="PF00698">
    <property type="entry name" value="Acyl_transf_1"/>
    <property type="match status" value="1"/>
</dbReference>
<proteinExistence type="predicted"/>
<reference evidence="3 4" key="1">
    <citation type="submission" date="2019-02" db="EMBL/GenBank/DDBJ databases">
        <title>Deep-cultivation of Planctomycetes and their phenomic and genomic characterization uncovers novel biology.</title>
        <authorList>
            <person name="Wiegand S."/>
            <person name="Jogler M."/>
            <person name="Boedeker C."/>
            <person name="Pinto D."/>
            <person name="Vollmers J."/>
            <person name="Rivas-Marin E."/>
            <person name="Kohn T."/>
            <person name="Peeters S.H."/>
            <person name="Heuer A."/>
            <person name="Rast P."/>
            <person name="Oberbeckmann S."/>
            <person name="Bunk B."/>
            <person name="Jeske O."/>
            <person name="Meyerdierks A."/>
            <person name="Storesund J.E."/>
            <person name="Kallscheuer N."/>
            <person name="Luecker S."/>
            <person name="Lage O.M."/>
            <person name="Pohl T."/>
            <person name="Merkel B.J."/>
            <person name="Hornburger P."/>
            <person name="Mueller R.-W."/>
            <person name="Bruemmer F."/>
            <person name="Labrenz M."/>
            <person name="Spormann A.M."/>
            <person name="Op den Camp H."/>
            <person name="Overmann J."/>
            <person name="Amann R."/>
            <person name="Jetten M.S.M."/>
            <person name="Mascher T."/>
            <person name="Medema M.H."/>
            <person name="Devos D.P."/>
            <person name="Kaster A.-K."/>
            <person name="Ovreas L."/>
            <person name="Rohde M."/>
            <person name="Galperin M.Y."/>
            <person name="Jogler C."/>
        </authorList>
    </citation>
    <scope>NUCLEOTIDE SEQUENCE [LARGE SCALE GENOMIC DNA]</scope>
    <source>
        <strain evidence="3 4">ETA_A1</strain>
    </source>
</reference>
<feature type="region of interest" description="N-terminal hotdog fold" evidence="1">
    <location>
        <begin position="518"/>
        <end position="661"/>
    </location>
</feature>
<dbReference type="Gene3D" id="3.30.70.250">
    <property type="entry name" value="Malonyl-CoA ACP transacylase, ACP-binding"/>
    <property type="match status" value="1"/>
</dbReference>
<protein>
    <submittedName>
        <fullName evidence="3">Malonyl CoA-acyl carrier protein transacylase</fullName>
        <ecNumber evidence="3">2.3.1.39</ecNumber>
    </submittedName>
</protein>
<dbReference type="InterPro" id="IPR016035">
    <property type="entry name" value="Acyl_Trfase/lysoPLipase"/>
</dbReference>
<dbReference type="Proteomes" id="UP000319576">
    <property type="component" value="Chromosome"/>
</dbReference>
<dbReference type="PANTHER" id="PTHR43074">
    <property type="entry name" value="OMEGA-3 POLYUNSATURATED FATTY ACID SYNTHASE PFAB-RELATED"/>
    <property type="match status" value="1"/>
</dbReference>
<keyword evidence="3" id="KW-0808">Transferase</keyword>
<dbReference type="AlphaFoldDB" id="A0A517XU63"/>
<evidence type="ECO:0000256" key="1">
    <source>
        <dbReference type="PROSITE-ProRule" id="PRU01363"/>
    </source>
</evidence>
<feature type="domain" description="PKS/mFAS DH" evidence="2">
    <location>
        <begin position="518"/>
        <end position="824"/>
    </location>
</feature>
<dbReference type="Gene3D" id="3.30.70.3290">
    <property type="match status" value="1"/>
</dbReference>
<dbReference type="RefSeq" id="WP_145239668.1">
    <property type="nucleotide sequence ID" value="NZ_CP036273.1"/>
</dbReference>
<dbReference type="Pfam" id="PF14765">
    <property type="entry name" value="PS-DH"/>
    <property type="match status" value="1"/>
</dbReference>
<dbReference type="PANTHER" id="PTHR43074:SF1">
    <property type="entry name" value="BETA-KETOACYL SYNTHASE FAMILY PROTEIN-RELATED"/>
    <property type="match status" value="1"/>
</dbReference>
<evidence type="ECO:0000313" key="3">
    <source>
        <dbReference type="EMBL" id="QDU21055.1"/>
    </source>
</evidence>
<dbReference type="InterPro" id="IPR052568">
    <property type="entry name" value="PKS-FAS_Synthase"/>
</dbReference>
<dbReference type="InterPro" id="IPR014043">
    <property type="entry name" value="Acyl_transferase_dom"/>
</dbReference>
<name>A0A517XU63_9BACT</name>
<dbReference type="InterPro" id="IPR016036">
    <property type="entry name" value="Malonyl_transacylase_ACP-bd"/>
</dbReference>
<dbReference type="EC" id="2.3.1.39" evidence="3"/>
<dbReference type="Gene3D" id="3.40.366.10">
    <property type="entry name" value="Malonyl-Coenzyme A Acyl Carrier Protein, domain 2"/>
    <property type="match status" value="1"/>
</dbReference>